<dbReference type="OrthoDB" id="1080072at2"/>
<comment type="caution">
    <text evidence="2">The sequence shown here is derived from an EMBL/GenBank/DDBJ whole genome shotgun (WGS) entry which is preliminary data.</text>
</comment>
<feature type="chain" id="PRO_5016412466" description="Fimbrillin-like protein" evidence="1">
    <location>
        <begin position="24"/>
        <end position="574"/>
    </location>
</feature>
<keyword evidence="3" id="KW-1185">Reference proteome</keyword>
<feature type="signal peptide" evidence="1">
    <location>
        <begin position="1"/>
        <end position="23"/>
    </location>
</feature>
<evidence type="ECO:0000256" key="1">
    <source>
        <dbReference type="SAM" id="SignalP"/>
    </source>
</evidence>
<keyword evidence="1" id="KW-0732">Signal</keyword>
<reference evidence="2 3" key="1">
    <citation type="submission" date="2018-05" db="EMBL/GenBank/DDBJ databases">
        <title>Genomic Encyclopedia of Type Strains, Phase I: the one thousand microbial genomes (KMG-I) project.</title>
        <authorList>
            <person name="Kyrpides N."/>
        </authorList>
    </citation>
    <scope>NUCLEOTIDE SEQUENCE [LARGE SCALE GENOMIC DNA]</scope>
    <source>
        <strain evidence="2 3">DSM 15611</strain>
    </source>
</reference>
<protein>
    <recommendedName>
        <fullName evidence="4">Fimbrillin-like protein</fullName>
    </recommendedName>
</protein>
<organism evidence="2 3">
    <name type="scientific">Hoylesella shahii DSM 15611 = JCM 12083</name>
    <dbReference type="NCBI Taxonomy" id="1122991"/>
    <lineage>
        <taxon>Bacteria</taxon>
        <taxon>Pseudomonadati</taxon>
        <taxon>Bacteroidota</taxon>
        <taxon>Bacteroidia</taxon>
        <taxon>Bacteroidales</taxon>
        <taxon>Prevotellaceae</taxon>
        <taxon>Hoylesella</taxon>
    </lineage>
</organism>
<evidence type="ECO:0008006" key="4">
    <source>
        <dbReference type="Google" id="ProtNLM"/>
    </source>
</evidence>
<gene>
    <name evidence="2" type="ORF">EJ73_01811</name>
</gene>
<evidence type="ECO:0000313" key="3">
    <source>
        <dbReference type="Proteomes" id="UP000248314"/>
    </source>
</evidence>
<dbReference type="Proteomes" id="UP000248314">
    <property type="component" value="Unassembled WGS sequence"/>
</dbReference>
<accession>A0A318I0Z0</accession>
<dbReference type="STRING" id="1122991.GCA_000613445_01564"/>
<dbReference type="PROSITE" id="PS51257">
    <property type="entry name" value="PROKAR_LIPOPROTEIN"/>
    <property type="match status" value="1"/>
</dbReference>
<dbReference type="EMBL" id="QJJX01000021">
    <property type="protein sequence ID" value="PXX21287.1"/>
    <property type="molecule type" value="Genomic_DNA"/>
</dbReference>
<dbReference type="AlphaFoldDB" id="A0A318I0Z0"/>
<dbReference type="RefSeq" id="WP_146210621.1">
    <property type="nucleotide sequence ID" value="NZ_BAIZ01000021.1"/>
</dbReference>
<sequence>MKRFNFISSVTILLMVVSSVFISCSKDGVDEMAQPVEKDNKGVLFTMAEEQFGDDAEVRSLAQPCGIDTIDMGNGLEAEITVERDLNDKAAQTRALKTDNHYTIVAFAVGSGQMIGEIKGRFNLATGHFMADAHTNAYITLESGRQYNFVCYTDEYISRNGMTLTVHHTNAQRAMVARTTNVTILPQRQQSISFALKRLGARVRTRLVAAWPFTGVSGYISSMPNDAPAALSYNMQDGTQKLVGSTTAKAAAQNYVPTTQYSQSGVTFNSVISSNYGYYLAGTNSGQVAITFTSGALYNKAISQSTHRYRSEKIFKGGGSYVLRVKLLPQYIYLFNDGHVGPRYYPQNPSAKPIALMIGERRGIALWNANNNQKVPWHQLFYFQNQYNPRAIVENASNSKENRLRALRDSETGMGWTWDPFFYRHDGRWMVKANESYNFPAFFYAAHFDVELLSRGIPLHERVRGDRKWYLGSAHVWPDVFALLSQRVWFWQDTRGQWNTYLADLAFTQVGGTPLKDDDYWTSVEISDMYEWHERNAVKRHIIYVSSNWFGVGEYDADGPSSEHKYRVRPFIDL</sequence>
<evidence type="ECO:0000313" key="2">
    <source>
        <dbReference type="EMBL" id="PXX21287.1"/>
    </source>
</evidence>
<name>A0A318I0Z0_9BACT</name>
<proteinExistence type="predicted"/>